<evidence type="ECO:0000313" key="3">
    <source>
        <dbReference type="Proteomes" id="UP000031518"/>
    </source>
</evidence>
<gene>
    <name evidence="2" type="ORF">PYK22_00891</name>
</gene>
<proteinExistence type="predicted"/>
<dbReference type="OrthoDB" id="4925391at2"/>
<dbReference type="Proteomes" id="UP000031518">
    <property type="component" value="Unassembled WGS sequence"/>
</dbReference>
<organism evidence="2 3">
    <name type="scientific">Pyrinomonas methylaliphatogenes</name>
    <dbReference type="NCBI Taxonomy" id="454194"/>
    <lineage>
        <taxon>Bacteria</taxon>
        <taxon>Pseudomonadati</taxon>
        <taxon>Acidobacteriota</taxon>
        <taxon>Blastocatellia</taxon>
        <taxon>Blastocatellales</taxon>
        <taxon>Pyrinomonadaceae</taxon>
        <taxon>Pyrinomonas</taxon>
    </lineage>
</organism>
<reference evidence="2 3" key="2">
    <citation type="submission" date="2015-01" db="EMBL/GenBank/DDBJ databases">
        <title>Complete genome sequence of Pyrinomonas methylaliphatogenes type strain K22T.</title>
        <authorList>
            <person name="Lee K.C.Y."/>
            <person name="Power J.F."/>
            <person name="Dunfield P.F."/>
            <person name="Morgan X.C."/>
            <person name="Huttenhower C."/>
            <person name="Stott M.B."/>
        </authorList>
    </citation>
    <scope>NUCLEOTIDE SEQUENCE [LARGE SCALE GENOMIC DNA]</scope>
    <source>
        <strain evidence="2 3">K22</strain>
    </source>
</reference>
<keyword evidence="3" id="KW-1185">Reference proteome</keyword>
<feature type="domain" description="Cyclic-phosphate processing Receiver" evidence="1">
    <location>
        <begin position="7"/>
        <end position="107"/>
    </location>
</feature>
<accession>A0A0B6WUY1</accession>
<protein>
    <recommendedName>
        <fullName evidence="1">Cyclic-phosphate processing Receiver domain-containing protein</fullName>
    </recommendedName>
</protein>
<evidence type="ECO:0000259" key="1">
    <source>
        <dbReference type="Pfam" id="PF20274"/>
    </source>
</evidence>
<sequence length="127" mass="15036">MTERILIVEDDEGRCNWFRAQLLNYELDITCDVTEAICWLKERDYRVIFLDHDLVTEQYEATDFDDERTGYAVAQWLAAHPEYQREAEIVIHSLNYPGAERMLRVLQESGRQARHIPFTTLMMDPPL</sequence>
<evidence type="ECO:0000313" key="2">
    <source>
        <dbReference type="EMBL" id="CDM64896.1"/>
    </source>
</evidence>
<dbReference type="AlphaFoldDB" id="A0A0B6WUY1"/>
<dbReference type="InterPro" id="IPR046909">
    <property type="entry name" value="cREC_REC"/>
</dbReference>
<dbReference type="Pfam" id="PF20274">
    <property type="entry name" value="cREC_REC"/>
    <property type="match status" value="1"/>
</dbReference>
<dbReference type="SUPFAM" id="SSF52172">
    <property type="entry name" value="CheY-like"/>
    <property type="match status" value="1"/>
</dbReference>
<dbReference type="EMBL" id="CBXV010000003">
    <property type="protein sequence ID" value="CDM64896.1"/>
    <property type="molecule type" value="Genomic_DNA"/>
</dbReference>
<dbReference type="InterPro" id="IPR011006">
    <property type="entry name" value="CheY-like_superfamily"/>
</dbReference>
<reference evidence="2 3" key="1">
    <citation type="submission" date="2013-12" db="EMBL/GenBank/DDBJ databases">
        <authorList>
            <person name="Stott M."/>
        </authorList>
    </citation>
    <scope>NUCLEOTIDE SEQUENCE [LARGE SCALE GENOMIC DNA]</scope>
    <source>
        <strain evidence="2 3">K22</strain>
    </source>
</reference>
<dbReference type="Gene3D" id="3.40.50.2300">
    <property type="match status" value="1"/>
</dbReference>
<name>A0A0B6WUY1_9BACT</name>
<dbReference type="STRING" id="454194.PYK22_00891"/>